<dbReference type="InterPro" id="IPR029021">
    <property type="entry name" value="Prot-tyrosine_phosphatase-like"/>
</dbReference>
<accession>A0A1H9RM47</accession>
<feature type="domain" description="Dual specificity phosphatase catalytic" evidence="1">
    <location>
        <begin position="19"/>
        <end position="116"/>
    </location>
</feature>
<dbReference type="PROSITE" id="PS00383">
    <property type="entry name" value="TYR_PHOSPHATASE_1"/>
    <property type="match status" value="1"/>
</dbReference>
<dbReference type="SUPFAM" id="SSF52799">
    <property type="entry name" value="(Phosphotyrosine protein) phosphatases II"/>
    <property type="match status" value="1"/>
</dbReference>
<evidence type="ECO:0000313" key="3">
    <source>
        <dbReference type="Proteomes" id="UP000183658"/>
    </source>
</evidence>
<dbReference type="EMBL" id="FOFZ01000022">
    <property type="protein sequence ID" value="SER73816.1"/>
    <property type="molecule type" value="Genomic_DNA"/>
</dbReference>
<dbReference type="Proteomes" id="UP000183658">
    <property type="component" value="Unassembled WGS sequence"/>
</dbReference>
<evidence type="ECO:0000313" key="2">
    <source>
        <dbReference type="EMBL" id="SER73816.1"/>
    </source>
</evidence>
<evidence type="ECO:0000259" key="1">
    <source>
        <dbReference type="Pfam" id="PF00782"/>
    </source>
</evidence>
<proteinExistence type="predicted"/>
<reference evidence="3" key="1">
    <citation type="submission" date="2016-10" db="EMBL/GenBank/DDBJ databases">
        <authorList>
            <person name="Varghese N."/>
            <person name="Submissions S."/>
        </authorList>
    </citation>
    <scope>NUCLEOTIDE SEQUENCE [LARGE SCALE GENOMIC DNA]</scope>
    <source>
        <strain evidence="3">DSM 15719</strain>
    </source>
</reference>
<dbReference type="AlphaFoldDB" id="A0A1H9RM47"/>
<protein>
    <submittedName>
        <fullName evidence="2">Dual specificity phosphatase, catalytic domain</fullName>
    </submittedName>
</protein>
<dbReference type="RefSeq" id="WP_175460308.1">
    <property type="nucleotide sequence ID" value="NZ_CBCRVS010000025.1"/>
</dbReference>
<name>A0A1H9RM47_FLAFI</name>
<dbReference type="Gene3D" id="3.90.190.10">
    <property type="entry name" value="Protein tyrosine phosphatase superfamily"/>
    <property type="match status" value="1"/>
</dbReference>
<dbReference type="InterPro" id="IPR000340">
    <property type="entry name" value="Dual-sp_phosphatase_cat-dom"/>
</dbReference>
<gene>
    <name evidence="2" type="ORF">SAMN05444355_12224</name>
</gene>
<dbReference type="InterPro" id="IPR016130">
    <property type="entry name" value="Tyr_Pase_AS"/>
</dbReference>
<sequence>MKFQEWFDKKLKVSRYPMPEEIKKSGAKYVINVSCEYISSCQKICMENGIKYFWFPMDEVSGDIGLNSIFGALQILWIAEREKANVILHCHAGANRSPTVMEAYYFMRTKKHYAREESQESKERFKKMFIGSENFDFNNNNRLLNNIEAGHLPSKNKMESFLKKTEEWFLKQEWENDFKTESGLNNVKCDVRL</sequence>
<dbReference type="Pfam" id="PF00782">
    <property type="entry name" value="DSPc"/>
    <property type="match status" value="1"/>
</dbReference>
<organism evidence="2 3">
    <name type="scientific">Flavobacterium frigoris</name>
    <dbReference type="NCBI Taxonomy" id="229204"/>
    <lineage>
        <taxon>Bacteria</taxon>
        <taxon>Pseudomonadati</taxon>
        <taxon>Bacteroidota</taxon>
        <taxon>Flavobacteriia</taxon>
        <taxon>Flavobacteriales</taxon>
        <taxon>Flavobacteriaceae</taxon>
        <taxon>Flavobacterium</taxon>
    </lineage>
</organism>
<keyword evidence="3" id="KW-1185">Reference proteome</keyword>